<feature type="compositionally biased region" description="Polar residues" evidence="1">
    <location>
        <begin position="214"/>
        <end position="250"/>
    </location>
</feature>
<dbReference type="EMBL" id="BQKI01000079">
    <property type="protein sequence ID" value="GJN27090.1"/>
    <property type="molecule type" value="Genomic_DNA"/>
</dbReference>
<feature type="compositionally biased region" description="Low complexity" evidence="1">
    <location>
        <begin position="251"/>
        <end position="275"/>
    </location>
</feature>
<evidence type="ECO:0008006" key="5">
    <source>
        <dbReference type="Google" id="ProtNLM"/>
    </source>
</evidence>
<feature type="compositionally biased region" description="Low complexity" evidence="1">
    <location>
        <begin position="100"/>
        <end position="112"/>
    </location>
</feature>
<feature type="compositionally biased region" description="Low complexity" evidence="1">
    <location>
        <begin position="124"/>
        <end position="133"/>
    </location>
</feature>
<feature type="region of interest" description="Disordered" evidence="1">
    <location>
        <begin position="100"/>
        <end position="301"/>
    </location>
</feature>
<reference evidence="3" key="1">
    <citation type="journal article" date="2018" name="DNA Res.">
        <title>Multiple hybrid de novo genome assembly of finger millet, an orphan allotetraploid crop.</title>
        <authorList>
            <person name="Hatakeyama M."/>
            <person name="Aluri S."/>
            <person name="Balachadran M.T."/>
            <person name="Sivarajan S.R."/>
            <person name="Patrignani A."/>
            <person name="Gruter S."/>
            <person name="Poveda L."/>
            <person name="Shimizu-Inatsugi R."/>
            <person name="Baeten J."/>
            <person name="Francoijs K.J."/>
            <person name="Nataraja K.N."/>
            <person name="Reddy Y.A.N."/>
            <person name="Phadnis S."/>
            <person name="Ravikumar R.L."/>
            <person name="Schlapbach R."/>
            <person name="Sreeman S.M."/>
            <person name="Shimizu K.K."/>
        </authorList>
    </citation>
    <scope>NUCLEOTIDE SEQUENCE</scope>
</reference>
<accession>A0AAV5EY23</accession>
<keyword evidence="2" id="KW-1133">Transmembrane helix</keyword>
<evidence type="ECO:0000256" key="1">
    <source>
        <dbReference type="SAM" id="MobiDB-lite"/>
    </source>
</evidence>
<evidence type="ECO:0000313" key="3">
    <source>
        <dbReference type="EMBL" id="GJN27090.1"/>
    </source>
</evidence>
<feature type="region of interest" description="Disordered" evidence="1">
    <location>
        <begin position="1"/>
        <end position="41"/>
    </location>
</feature>
<feature type="transmembrane region" description="Helical" evidence="2">
    <location>
        <begin position="47"/>
        <end position="64"/>
    </location>
</feature>
<feature type="compositionally biased region" description="Pro residues" evidence="1">
    <location>
        <begin position="23"/>
        <end position="35"/>
    </location>
</feature>
<proteinExistence type="predicted"/>
<evidence type="ECO:0000313" key="4">
    <source>
        <dbReference type="Proteomes" id="UP001054889"/>
    </source>
</evidence>
<reference evidence="3" key="2">
    <citation type="submission" date="2021-12" db="EMBL/GenBank/DDBJ databases">
        <title>Resequencing data analysis of finger millet.</title>
        <authorList>
            <person name="Hatakeyama M."/>
            <person name="Aluri S."/>
            <person name="Balachadran M.T."/>
            <person name="Sivarajan S.R."/>
            <person name="Poveda L."/>
            <person name="Shimizu-Inatsugi R."/>
            <person name="Schlapbach R."/>
            <person name="Sreeman S.M."/>
            <person name="Shimizu K.K."/>
        </authorList>
    </citation>
    <scope>NUCLEOTIDE SEQUENCE</scope>
</reference>
<feature type="compositionally biased region" description="Basic residues" evidence="1">
    <location>
        <begin position="276"/>
        <end position="293"/>
    </location>
</feature>
<keyword evidence="2" id="KW-0472">Membrane</keyword>
<comment type="caution">
    <text evidence="3">The sequence shown here is derived from an EMBL/GenBank/DDBJ whole genome shotgun (WGS) entry which is preliminary data.</text>
</comment>
<protein>
    <recommendedName>
        <fullName evidence="5">Transmembrane protein</fullName>
    </recommendedName>
</protein>
<keyword evidence="4" id="KW-1185">Reference proteome</keyword>
<dbReference type="AlphaFoldDB" id="A0AAV5EY23"/>
<evidence type="ECO:0000256" key="2">
    <source>
        <dbReference type="SAM" id="Phobius"/>
    </source>
</evidence>
<keyword evidence="2" id="KW-0812">Transmembrane</keyword>
<name>A0AAV5EY23_ELECO</name>
<organism evidence="3 4">
    <name type="scientific">Eleusine coracana subsp. coracana</name>
    <dbReference type="NCBI Taxonomy" id="191504"/>
    <lineage>
        <taxon>Eukaryota</taxon>
        <taxon>Viridiplantae</taxon>
        <taxon>Streptophyta</taxon>
        <taxon>Embryophyta</taxon>
        <taxon>Tracheophyta</taxon>
        <taxon>Spermatophyta</taxon>
        <taxon>Magnoliopsida</taxon>
        <taxon>Liliopsida</taxon>
        <taxon>Poales</taxon>
        <taxon>Poaceae</taxon>
        <taxon>PACMAD clade</taxon>
        <taxon>Chloridoideae</taxon>
        <taxon>Cynodonteae</taxon>
        <taxon>Eleusininae</taxon>
        <taxon>Eleusine</taxon>
    </lineage>
</organism>
<sequence>MRNSTDHASRTSKPKGTGTTTCPRPPPRPPSPAPKPPRRRRVGGKEVVICFFAALALAFFYASVVTGSGPDAADGSFPSSSSQATSSSSSALLLSWMKSSNTSTTAPGGKKPLAPPPRLPVPPAATASSGAPADHQHRSDTAMGNSSGLDAGSGQAVPVRVQTVSGRGHSPMQGAGNSTVGSDAEPAGNGTREEEPRLETAMPAPQTEDDTDEATGNSTNAKAPSRQETTKNAAIDDTVQSTTRQSGPAITTTGAKGGEAPAPEGGAAQARAATQGRHRAPGRQRAQRRRRQNGWREQNQH</sequence>
<gene>
    <name evidence="3" type="primary">gb15079</name>
    <name evidence="3" type="ORF">PR202_gb15079</name>
</gene>
<dbReference type="Proteomes" id="UP001054889">
    <property type="component" value="Unassembled WGS sequence"/>
</dbReference>
<feature type="compositionally biased region" description="Pro residues" evidence="1">
    <location>
        <begin position="113"/>
        <end position="123"/>
    </location>
</feature>